<proteinExistence type="predicted"/>
<evidence type="ECO:0000313" key="3">
    <source>
        <dbReference type="Proteomes" id="UP000014136"/>
    </source>
</evidence>
<dbReference type="GO" id="GO:0016747">
    <property type="term" value="F:acyltransferase activity, transferring groups other than amino-acyl groups"/>
    <property type="evidence" value="ECO:0007669"/>
    <property type="project" value="InterPro"/>
</dbReference>
<evidence type="ECO:0000313" key="2">
    <source>
        <dbReference type="EMBL" id="EOT25710.1"/>
    </source>
</evidence>
<gene>
    <name evidence="2" type="ORF">OMQ_02597</name>
</gene>
<feature type="domain" description="N-acetyltransferase" evidence="1">
    <location>
        <begin position="1"/>
        <end position="123"/>
    </location>
</feature>
<accession>S0NZ04</accession>
<dbReference type="HOGENOM" id="CLU_2011720_0_0_9"/>
<dbReference type="InterPro" id="IPR000182">
    <property type="entry name" value="GNAT_dom"/>
</dbReference>
<dbReference type="InterPro" id="IPR016181">
    <property type="entry name" value="Acyl_CoA_acyltransferase"/>
</dbReference>
<dbReference type="Proteomes" id="UP000014136">
    <property type="component" value="Unassembled WGS sequence"/>
</dbReference>
<sequence length="123" mass="14219">MSKLEEELNRPQFADFFQLACYDEKRLVGYLSVVSNGATDAYIQDVMVAPAYQGQGIGTTLIELSAHTRYFSRGRFRNQAIAKIKAHRIYMIHVIYGEESLRKYYEKFGFYTMLAGQMESHEV</sequence>
<dbReference type="PROSITE" id="PS51186">
    <property type="entry name" value="GNAT"/>
    <property type="match status" value="1"/>
</dbReference>
<dbReference type="Gene3D" id="3.40.630.30">
    <property type="match status" value="1"/>
</dbReference>
<protein>
    <recommendedName>
        <fullName evidence="1">N-acetyltransferase domain-containing protein</fullName>
    </recommendedName>
</protein>
<dbReference type="SUPFAM" id="SSF55729">
    <property type="entry name" value="Acyl-CoA N-acyltransferases (Nat)"/>
    <property type="match status" value="1"/>
</dbReference>
<dbReference type="Pfam" id="PF00583">
    <property type="entry name" value="Acetyltransf_1"/>
    <property type="match status" value="1"/>
</dbReference>
<evidence type="ECO:0000259" key="1">
    <source>
        <dbReference type="PROSITE" id="PS51186"/>
    </source>
</evidence>
<dbReference type="RefSeq" id="WP_016176342.1">
    <property type="nucleotide sequence ID" value="NZ_KE136392.1"/>
</dbReference>
<reference evidence="2 3" key="1">
    <citation type="submission" date="2013-03" db="EMBL/GenBank/DDBJ databases">
        <title>The Genome Sequence of Enterococcus saccharolyticus ATCC_43076 (Illumina only assembly).</title>
        <authorList>
            <consortium name="The Broad Institute Genomics Platform"/>
            <consortium name="The Broad Institute Genome Sequencing Center for Infectious Disease"/>
            <person name="Earl A."/>
            <person name="Russ C."/>
            <person name="Gilmore M."/>
            <person name="Surin D."/>
            <person name="Walker B."/>
            <person name="Young S."/>
            <person name="Zeng Q."/>
            <person name="Gargeya S."/>
            <person name="Fitzgerald M."/>
            <person name="Haas B."/>
            <person name="Abouelleil A."/>
            <person name="Allen A.W."/>
            <person name="Alvarado L."/>
            <person name="Arachchi H.M."/>
            <person name="Berlin A.M."/>
            <person name="Chapman S.B."/>
            <person name="Gainer-Dewar J."/>
            <person name="Goldberg J."/>
            <person name="Griggs A."/>
            <person name="Gujja S."/>
            <person name="Hansen M."/>
            <person name="Howarth C."/>
            <person name="Imamovic A."/>
            <person name="Ireland A."/>
            <person name="Larimer J."/>
            <person name="McCowan C."/>
            <person name="Murphy C."/>
            <person name="Pearson M."/>
            <person name="Poon T.W."/>
            <person name="Priest M."/>
            <person name="Roberts A."/>
            <person name="Saif S."/>
            <person name="Shea T."/>
            <person name="Sisk P."/>
            <person name="Sykes S."/>
            <person name="Wortman J."/>
            <person name="Nusbaum C."/>
            <person name="Birren B."/>
        </authorList>
    </citation>
    <scope>NUCLEOTIDE SEQUENCE [LARGE SCALE GENOMIC DNA]</scope>
    <source>
        <strain evidence="2 3">ATCC 43076</strain>
    </source>
</reference>
<dbReference type="PATRIC" id="fig|1139996.3.peg.2548"/>
<dbReference type="CDD" id="cd04301">
    <property type="entry name" value="NAT_SF"/>
    <property type="match status" value="1"/>
</dbReference>
<organism evidence="2 3">
    <name type="scientific">Enterococcus saccharolyticus subsp. saccharolyticus ATCC 43076</name>
    <dbReference type="NCBI Taxonomy" id="1139996"/>
    <lineage>
        <taxon>Bacteria</taxon>
        <taxon>Bacillati</taxon>
        <taxon>Bacillota</taxon>
        <taxon>Bacilli</taxon>
        <taxon>Lactobacillales</taxon>
        <taxon>Enterococcaceae</taxon>
        <taxon>Enterococcus</taxon>
    </lineage>
</organism>
<dbReference type="AlphaFoldDB" id="S0NZ04"/>
<dbReference type="STRING" id="41997.RV16_GL001473"/>
<keyword evidence="3" id="KW-1185">Reference proteome</keyword>
<dbReference type="EMBL" id="AHYT01000013">
    <property type="protein sequence ID" value="EOT25710.1"/>
    <property type="molecule type" value="Genomic_DNA"/>
</dbReference>
<dbReference type="OrthoDB" id="9775804at2"/>
<comment type="caution">
    <text evidence="2">The sequence shown here is derived from an EMBL/GenBank/DDBJ whole genome shotgun (WGS) entry which is preliminary data.</text>
</comment>
<name>S0NZ04_9ENTE</name>